<name>A0A9P9ES33_9HYPO</name>
<comment type="caution">
    <text evidence="5">The sequence shown here is derived from an EMBL/GenBank/DDBJ whole genome shotgun (WGS) entry which is preliminary data.</text>
</comment>
<evidence type="ECO:0000313" key="5">
    <source>
        <dbReference type="EMBL" id="KAH7142175.1"/>
    </source>
</evidence>
<dbReference type="Proteomes" id="UP000738349">
    <property type="component" value="Unassembled WGS sequence"/>
</dbReference>
<sequence length="154" mass="17838">MPHNNGQKWFMFPNLHDGVSHKLAQDNLSFQFYEVDDDVTCINVWDTNVTGRFACKNHKCKSKGWPSKKIAVTIRMYSEAQYNVRVYSQRCRTCNSLSRPRLDAQVYVDRVTYRLKKWSGLHVEPPPFSGEHRGDHETRLCEGCRAGHCTMGNV</sequence>
<keyword evidence="2" id="KW-0863">Zinc-finger</keyword>
<dbReference type="SMART" id="SM01328">
    <property type="entry name" value="zf-3CxxC"/>
    <property type="match status" value="1"/>
</dbReference>
<dbReference type="Pfam" id="PF13695">
    <property type="entry name" value="Zn_ribbon_3CxxC"/>
    <property type="match status" value="1"/>
</dbReference>
<feature type="domain" description="3CxxC-type" evidence="4">
    <location>
        <begin position="48"/>
        <end position="147"/>
    </location>
</feature>
<evidence type="ECO:0000256" key="3">
    <source>
        <dbReference type="ARBA" id="ARBA00022833"/>
    </source>
</evidence>
<protein>
    <submittedName>
        <fullName evidence="5">Zinc-binding domain-containing protein</fullName>
    </submittedName>
</protein>
<dbReference type="AlphaFoldDB" id="A0A9P9ES33"/>
<gene>
    <name evidence="5" type="ORF">EDB81DRAFT_653862</name>
</gene>
<reference evidence="5" key="1">
    <citation type="journal article" date="2021" name="Nat. Commun.">
        <title>Genetic determinants of endophytism in the Arabidopsis root mycobiome.</title>
        <authorList>
            <person name="Mesny F."/>
            <person name="Miyauchi S."/>
            <person name="Thiergart T."/>
            <person name="Pickel B."/>
            <person name="Atanasova L."/>
            <person name="Karlsson M."/>
            <person name="Huettel B."/>
            <person name="Barry K.W."/>
            <person name="Haridas S."/>
            <person name="Chen C."/>
            <person name="Bauer D."/>
            <person name="Andreopoulos W."/>
            <person name="Pangilinan J."/>
            <person name="LaButti K."/>
            <person name="Riley R."/>
            <person name="Lipzen A."/>
            <person name="Clum A."/>
            <person name="Drula E."/>
            <person name="Henrissat B."/>
            <person name="Kohler A."/>
            <person name="Grigoriev I.V."/>
            <person name="Martin F.M."/>
            <person name="Hacquard S."/>
        </authorList>
    </citation>
    <scope>NUCLEOTIDE SEQUENCE</scope>
    <source>
        <strain evidence="5">MPI-CAGE-AT-0147</strain>
    </source>
</reference>
<dbReference type="InterPro" id="IPR027377">
    <property type="entry name" value="ZAR1/RTP1-5-like_Znf-3CxxC"/>
</dbReference>
<keyword evidence="3" id="KW-0862">Zinc</keyword>
<evidence type="ECO:0000259" key="4">
    <source>
        <dbReference type="SMART" id="SM01328"/>
    </source>
</evidence>
<keyword evidence="1" id="KW-0479">Metal-binding</keyword>
<dbReference type="GO" id="GO:0008270">
    <property type="term" value="F:zinc ion binding"/>
    <property type="evidence" value="ECO:0007669"/>
    <property type="project" value="UniProtKB-KW"/>
</dbReference>
<proteinExistence type="predicted"/>
<evidence type="ECO:0000256" key="2">
    <source>
        <dbReference type="ARBA" id="ARBA00022771"/>
    </source>
</evidence>
<organism evidence="5 6">
    <name type="scientific">Dactylonectria macrodidyma</name>
    <dbReference type="NCBI Taxonomy" id="307937"/>
    <lineage>
        <taxon>Eukaryota</taxon>
        <taxon>Fungi</taxon>
        <taxon>Dikarya</taxon>
        <taxon>Ascomycota</taxon>
        <taxon>Pezizomycotina</taxon>
        <taxon>Sordariomycetes</taxon>
        <taxon>Hypocreomycetidae</taxon>
        <taxon>Hypocreales</taxon>
        <taxon>Nectriaceae</taxon>
        <taxon>Dactylonectria</taxon>
    </lineage>
</organism>
<dbReference type="OrthoDB" id="8121437at2759"/>
<dbReference type="EMBL" id="JAGMUV010000010">
    <property type="protein sequence ID" value="KAH7142175.1"/>
    <property type="molecule type" value="Genomic_DNA"/>
</dbReference>
<evidence type="ECO:0000313" key="6">
    <source>
        <dbReference type="Proteomes" id="UP000738349"/>
    </source>
</evidence>
<evidence type="ECO:0000256" key="1">
    <source>
        <dbReference type="ARBA" id="ARBA00022723"/>
    </source>
</evidence>
<keyword evidence="6" id="KW-1185">Reference proteome</keyword>
<accession>A0A9P9ES33</accession>